<dbReference type="Pfam" id="PF20058">
    <property type="entry name" value="DUF6457"/>
    <property type="match status" value="1"/>
</dbReference>
<dbReference type="RefSeq" id="WP_184535047.1">
    <property type="nucleotide sequence ID" value="NZ_JACHJW010000001.1"/>
</dbReference>
<proteinExistence type="predicted"/>
<organism evidence="2 3">
    <name type="scientific">Micromonospora polyrhachis</name>
    <dbReference type="NCBI Taxonomy" id="1282883"/>
    <lineage>
        <taxon>Bacteria</taxon>
        <taxon>Bacillati</taxon>
        <taxon>Actinomycetota</taxon>
        <taxon>Actinomycetes</taxon>
        <taxon>Micromonosporales</taxon>
        <taxon>Micromonosporaceae</taxon>
        <taxon>Micromonospora</taxon>
    </lineage>
</organism>
<protein>
    <recommendedName>
        <fullName evidence="1">DUF6457 domain-containing protein</fullName>
    </recommendedName>
</protein>
<dbReference type="AlphaFoldDB" id="A0A7W7SR62"/>
<keyword evidence="3" id="KW-1185">Reference proteome</keyword>
<feature type="domain" description="DUF6457" evidence="1">
    <location>
        <begin position="2"/>
        <end position="78"/>
    </location>
</feature>
<dbReference type="InterPro" id="IPR045598">
    <property type="entry name" value="DUF6457"/>
</dbReference>
<evidence type="ECO:0000313" key="3">
    <source>
        <dbReference type="Proteomes" id="UP000578819"/>
    </source>
</evidence>
<accession>A0A7W7SR62</accession>
<reference evidence="2 3" key="1">
    <citation type="submission" date="2020-08" db="EMBL/GenBank/DDBJ databases">
        <title>Sequencing the genomes of 1000 actinobacteria strains.</title>
        <authorList>
            <person name="Klenk H.-P."/>
        </authorList>
    </citation>
    <scope>NUCLEOTIDE SEQUENCE [LARGE SCALE GENOMIC DNA]</scope>
    <source>
        <strain evidence="2 3">DSM 45886</strain>
    </source>
</reference>
<name>A0A7W7SR62_9ACTN</name>
<dbReference type="EMBL" id="JACHJW010000001">
    <property type="protein sequence ID" value="MBB4959051.1"/>
    <property type="molecule type" value="Genomic_DNA"/>
</dbReference>
<dbReference type="Proteomes" id="UP000578819">
    <property type="component" value="Unassembled WGS sequence"/>
</dbReference>
<gene>
    <name evidence="2" type="ORF">FHR38_002784</name>
</gene>
<comment type="caution">
    <text evidence="2">The sequence shown here is derived from an EMBL/GenBank/DDBJ whole genome shotgun (WGS) entry which is preliminary data.</text>
</comment>
<evidence type="ECO:0000259" key="1">
    <source>
        <dbReference type="Pfam" id="PF20058"/>
    </source>
</evidence>
<sequence>MTVMDNWVSAACAELGLDPAGVEVKVVLDLARDVAHQVLRPGAPVAAYLLGVAVGRGADPAEAAARLADLARDWPDAEPDPVRGSER</sequence>
<evidence type="ECO:0000313" key="2">
    <source>
        <dbReference type="EMBL" id="MBB4959051.1"/>
    </source>
</evidence>